<keyword evidence="1" id="KW-1133">Transmembrane helix</keyword>
<dbReference type="EMBL" id="JBHUHP010000016">
    <property type="protein sequence ID" value="MFD2093024.1"/>
    <property type="molecule type" value="Genomic_DNA"/>
</dbReference>
<protein>
    <recommendedName>
        <fullName evidence="4">DUF4878 domain-containing protein</fullName>
    </recommendedName>
</protein>
<name>A0ABW4XDJ0_9ACTN</name>
<sequence length="145" mass="15271">MTTGPFLYDDDPAPLHTGTPRPARGPLLWIFGGTAAFAVLMVVLMVLVKGSGEEQAREVAGVFLAALAEDDTETAHALLCQEERARLSPGEVAGAYLGAGPAEIGPTREDDAARLVTVQWADGTVSELRVVGEDGPRVCGRWLAD</sequence>
<keyword evidence="1" id="KW-0472">Membrane</keyword>
<evidence type="ECO:0000313" key="3">
    <source>
        <dbReference type="Proteomes" id="UP001597402"/>
    </source>
</evidence>
<organism evidence="2 3">
    <name type="scientific">Blastococcus deserti</name>
    <dbReference type="NCBI Taxonomy" id="2259033"/>
    <lineage>
        <taxon>Bacteria</taxon>
        <taxon>Bacillati</taxon>
        <taxon>Actinomycetota</taxon>
        <taxon>Actinomycetes</taxon>
        <taxon>Geodermatophilales</taxon>
        <taxon>Geodermatophilaceae</taxon>
        <taxon>Blastococcus</taxon>
    </lineage>
</organism>
<evidence type="ECO:0000256" key="1">
    <source>
        <dbReference type="SAM" id="Phobius"/>
    </source>
</evidence>
<dbReference type="RefSeq" id="WP_376878056.1">
    <property type="nucleotide sequence ID" value="NZ_JBHUHP010000016.1"/>
</dbReference>
<dbReference type="Proteomes" id="UP001597402">
    <property type="component" value="Unassembled WGS sequence"/>
</dbReference>
<accession>A0ABW4XDJ0</accession>
<evidence type="ECO:0008006" key="4">
    <source>
        <dbReference type="Google" id="ProtNLM"/>
    </source>
</evidence>
<proteinExistence type="predicted"/>
<comment type="caution">
    <text evidence="2">The sequence shown here is derived from an EMBL/GenBank/DDBJ whole genome shotgun (WGS) entry which is preliminary data.</text>
</comment>
<gene>
    <name evidence="2" type="ORF">ACFSHS_15730</name>
</gene>
<feature type="transmembrane region" description="Helical" evidence="1">
    <location>
        <begin position="27"/>
        <end position="48"/>
    </location>
</feature>
<keyword evidence="3" id="KW-1185">Reference proteome</keyword>
<reference evidence="3" key="1">
    <citation type="journal article" date="2019" name="Int. J. Syst. Evol. Microbiol.">
        <title>The Global Catalogue of Microorganisms (GCM) 10K type strain sequencing project: providing services to taxonomists for standard genome sequencing and annotation.</title>
        <authorList>
            <consortium name="The Broad Institute Genomics Platform"/>
            <consortium name="The Broad Institute Genome Sequencing Center for Infectious Disease"/>
            <person name="Wu L."/>
            <person name="Ma J."/>
        </authorList>
    </citation>
    <scope>NUCLEOTIDE SEQUENCE [LARGE SCALE GENOMIC DNA]</scope>
    <source>
        <strain evidence="3">JCM 3338</strain>
    </source>
</reference>
<evidence type="ECO:0000313" key="2">
    <source>
        <dbReference type="EMBL" id="MFD2093024.1"/>
    </source>
</evidence>
<keyword evidence="1" id="KW-0812">Transmembrane</keyword>